<feature type="transmembrane region" description="Helical" evidence="9">
    <location>
        <begin position="229"/>
        <end position="250"/>
    </location>
</feature>
<feature type="transmembrane region" description="Helical" evidence="9">
    <location>
        <begin position="551"/>
        <end position="574"/>
    </location>
</feature>
<feature type="transmembrane region" description="Helical" evidence="9">
    <location>
        <begin position="367"/>
        <end position="384"/>
    </location>
</feature>
<feature type="transmembrane region" description="Helical" evidence="9">
    <location>
        <begin position="163"/>
        <end position="187"/>
    </location>
</feature>
<evidence type="ECO:0000313" key="12">
    <source>
        <dbReference type="EMBL" id="KAG0663749.1"/>
    </source>
</evidence>
<name>A0A9P6W666_RHOMI</name>
<feature type="transmembrane region" description="Helical" evidence="9">
    <location>
        <begin position="405"/>
        <end position="425"/>
    </location>
</feature>
<dbReference type="EMBL" id="PUHQ01000018">
    <property type="protein sequence ID" value="KAG0663749.1"/>
    <property type="molecule type" value="Genomic_DNA"/>
</dbReference>
<organism evidence="12 13">
    <name type="scientific">Rhodotorula mucilaginosa</name>
    <name type="common">Yeast</name>
    <name type="synonym">Rhodotorula rubra</name>
    <dbReference type="NCBI Taxonomy" id="5537"/>
    <lineage>
        <taxon>Eukaryota</taxon>
        <taxon>Fungi</taxon>
        <taxon>Dikarya</taxon>
        <taxon>Basidiomycota</taxon>
        <taxon>Pucciniomycotina</taxon>
        <taxon>Microbotryomycetes</taxon>
        <taxon>Sporidiobolales</taxon>
        <taxon>Sporidiobolaceae</taxon>
        <taxon>Rhodotorula</taxon>
    </lineage>
</organism>
<dbReference type="CDD" id="cd04591">
    <property type="entry name" value="CBS_pair_voltage-gated_CLC_euk_bac"/>
    <property type="match status" value="1"/>
</dbReference>
<dbReference type="InterPro" id="IPR046342">
    <property type="entry name" value="CBS_dom_sf"/>
</dbReference>
<comment type="subcellular location">
    <subcellularLocation>
        <location evidence="1 9">Membrane</location>
        <topology evidence="1 9">Multi-pass membrane protein</topology>
    </subcellularLocation>
</comment>
<dbReference type="AlphaFoldDB" id="A0A9P6W666"/>
<proteinExistence type="inferred from homology"/>
<feature type="transmembrane region" description="Helical" evidence="9">
    <location>
        <begin position="331"/>
        <end position="355"/>
    </location>
</feature>
<dbReference type="InterPro" id="IPR001807">
    <property type="entry name" value="ClC"/>
</dbReference>
<feature type="transmembrane region" description="Helical" evidence="9">
    <location>
        <begin position="580"/>
        <end position="597"/>
    </location>
</feature>
<evidence type="ECO:0000256" key="4">
    <source>
        <dbReference type="ARBA" id="ARBA00022989"/>
    </source>
</evidence>
<dbReference type="GO" id="GO:0005794">
    <property type="term" value="C:Golgi apparatus"/>
    <property type="evidence" value="ECO:0007669"/>
    <property type="project" value="TreeGrafter"/>
</dbReference>
<dbReference type="GO" id="GO:0006879">
    <property type="term" value="P:intracellular iron ion homeostasis"/>
    <property type="evidence" value="ECO:0007669"/>
    <property type="project" value="TreeGrafter"/>
</dbReference>
<dbReference type="InterPro" id="IPR000644">
    <property type="entry name" value="CBS_dom"/>
</dbReference>
<dbReference type="Pfam" id="PF00571">
    <property type="entry name" value="CBS"/>
    <property type="match status" value="2"/>
</dbReference>
<keyword evidence="5 9" id="KW-0406">Ion transport</keyword>
<evidence type="ECO:0000256" key="1">
    <source>
        <dbReference type="ARBA" id="ARBA00004141"/>
    </source>
</evidence>
<gene>
    <name evidence="12" type="primary">GEF1</name>
    <name evidence="12" type="ORF">C6P46_002318</name>
</gene>
<feature type="region of interest" description="Disordered" evidence="10">
    <location>
        <begin position="707"/>
        <end position="731"/>
    </location>
</feature>
<feature type="region of interest" description="Disordered" evidence="10">
    <location>
        <begin position="1"/>
        <end position="109"/>
    </location>
</feature>
<dbReference type="GO" id="GO:0006878">
    <property type="term" value="P:intracellular copper ion homeostasis"/>
    <property type="evidence" value="ECO:0007669"/>
    <property type="project" value="TreeGrafter"/>
</dbReference>
<keyword evidence="2 9" id="KW-0813">Transport</keyword>
<dbReference type="PANTHER" id="PTHR45711:SF9">
    <property type="entry name" value="ANION_PROTON EXCHANGE TRANSPORTER GEF1"/>
    <property type="match status" value="1"/>
</dbReference>
<feature type="transmembrane region" description="Helical" evidence="9">
    <location>
        <begin position="302"/>
        <end position="319"/>
    </location>
</feature>
<dbReference type="Gene3D" id="3.90.1280.20">
    <property type="match status" value="1"/>
</dbReference>
<accession>A0A9P6W666</accession>
<dbReference type="Gene3D" id="3.10.580.20">
    <property type="match status" value="1"/>
</dbReference>
<comment type="caution">
    <text evidence="12">The sequence shown here is derived from an EMBL/GenBank/DDBJ whole genome shotgun (WGS) entry which is preliminary data.</text>
</comment>
<dbReference type="Proteomes" id="UP000777482">
    <property type="component" value="Unassembled WGS sequence"/>
</dbReference>
<feature type="compositionally biased region" description="Basic residues" evidence="10">
    <location>
        <begin position="92"/>
        <end position="101"/>
    </location>
</feature>
<evidence type="ECO:0000256" key="6">
    <source>
        <dbReference type="ARBA" id="ARBA00023136"/>
    </source>
</evidence>
<dbReference type="PROSITE" id="PS51371">
    <property type="entry name" value="CBS"/>
    <property type="match status" value="2"/>
</dbReference>
<dbReference type="FunFam" id="1.10.3080.10:FF:000011">
    <property type="entry name" value="Chloride channel protein"/>
    <property type="match status" value="1"/>
</dbReference>
<keyword evidence="8" id="KW-0129">CBS domain</keyword>
<reference evidence="12 13" key="1">
    <citation type="submission" date="2020-11" db="EMBL/GenBank/DDBJ databases">
        <title>Kefir isolates.</title>
        <authorList>
            <person name="Marcisauskas S."/>
            <person name="Kim Y."/>
            <person name="Blasche S."/>
        </authorList>
    </citation>
    <scope>NUCLEOTIDE SEQUENCE [LARGE SCALE GENOMIC DNA]</scope>
    <source>
        <strain evidence="12 13">KR</strain>
    </source>
</reference>
<dbReference type="Pfam" id="PF00654">
    <property type="entry name" value="Voltage_CLC"/>
    <property type="match status" value="1"/>
</dbReference>
<dbReference type="GO" id="GO:0005783">
    <property type="term" value="C:endoplasmic reticulum"/>
    <property type="evidence" value="ECO:0007669"/>
    <property type="project" value="TreeGrafter"/>
</dbReference>
<dbReference type="SUPFAM" id="SSF54631">
    <property type="entry name" value="CBS-domain pair"/>
    <property type="match status" value="1"/>
</dbReference>
<dbReference type="InterPro" id="IPR014743">
    <property type="entry name" value="Cl-channel_core"/>
</dbReference>
<dbReference type="Gene3D" id="1.10.3080.10">
    <property type="entry name" value="Clc chloride channel"/>
    <property type="match status" value="1"/>
</dbReference>
<evidence type="ECO:0000256" key="3">
    <source>
        <dbReference type="ARBA" id="ARBA00022692"/>
    </source>
</evidence>
<feature type="transmembrane region" description="Helical" evidence="9">
    <location>
        <begin position="262"/>
        <end position="282"/>
    </location>
</feature>
<dbReference type="PANTHER" id="PTHR45711">
    <property type="entry name" value="CHLORIDE CHANNEL PROTEIN"/>
    <property type="match status" value="1"/>
</dbReference>
<keyword evidence="7 9" id="KW-0868">Chloride</keyword>
<dbReference type="GO" id="GO:0000324">
    <property type="term" value="C:fungal-type vacuole"/>
    <property type="evidence" value="ECO:0007669"/>
    <property type="project" value="TreeGrafter"/>
</dbReference>
<evidence type="ECO:0000256" key="2">
    <source>
        <dbReference type="ARBA" id="ARBA00022448"/>
    </source>
</evidence>
<evidence type="ECO:0000256" key="9">
    <source>
        <dbReference type="RuleBase" id="RU361221"/>
    </source>
</evidence>
<dbReference type="OrthoDB" id="44789at2759"/>
<keyword evidence="4 9" id="KW-1133">Transmembrane helix</keyword>
<sequence length="871" mass="95503">MDFRSPFSPPAPPPDLSTFDLGPLTPELPQQHGEEEPSRSRPERDRRRRSSFASFMSSAGAPPVIPIERDFGAGVRDTSRSRHTESRDGMRRRTSSSHTGRRAASSRVGEESRRYEDFTTIDWVADTLLERSRRRYEKATATRTLGHSVRAGFWRLIAACQSWAVVSLVGAIIGLNAAIMSIMTAWLSDLKLGYCTQGWWLNRKFCCWEIEEGFCEDWVSWTAFSGVQWVVYVAFAGLFAFTCAFLVKSFAPYAAGSGISEIKCILAGFIINGYLSFATLSIKSIALPIAIASGLSVGKEGPSVHVASAIGHVVASRFSRFKRSKAKMREIVTAASATGVAVAFGSPIGGVLFSLEEMTINWPIKTMWRSFFCALIANVAMNPFRTGKIVLFQVRFDRDWHFFELGFFVLIGIFGGLYGAFVIKFNLQVAAFRRKHLATHAISEAVILALLTAAVGFTNRFLRIDMNEMLNILFQACDGEGDYENLCQTGLVVISYGCKVPAGIFVPSMAVGATFGRMVGILVKALYRSHPTWSLFAACDPDKPCITPGTYAFMGAAAGLAGITRITVTVVVIMFELTGALTYILPTMIVVLVTKAVSDQFGGGGIADQMIKFNGYPLLENHDHAYGVPVSTVMRKDILSLPSQGMKLDALQRLLATTKYQGFPVTRSDTDKTLLGDISRRDLEIAIEKAQAAHLVAPDAPCLFCPDASAPGPTSDSDPSPSDSPVHLDDEWDGSEDGILDCTSFVNQTPLFVSPKQPLEFVMQLFRRMGPRVILVERFGELVGLVSVKDCLRYTIEHEEGHDNPSARSDELEATIDELKLWWKDSQRWIAARITGHSPPPSPSASIRLESAATFNTDSDNGDARLGSVAR</sequence>
<dbReference type="SUPFAM" id="SSF81340">
    <property type="entry name" value="Clc chloride channel"/>
    <property type="match status" value="1"/>
</dbReference>
<feature type="compositionally biased region" description="Basic and acidic residues" evidence="10">
    <location>
        <begin position="32"/>
        <end position="45"/>
    </location>
</feature>
<protein>
    <recommendedName>
        <fullName evidence="9">Chloride channel protein</fullName>
    </recommendedName>
</protein>
<dbReference type="GO" id="GO:0005769">
    <property type="term" value="C:early endosome"/>
    <property type="evidence" value="ECO:0007669"/>
    <property type="project" value="TreeGrafter"/>
</dbReference>
<feature type="region of interest" description="Disordered" evidence="10">
    <location>
        <begin position="852"/>
        <end position="871"/>
    </location>
</feature>
<keyword evidence="6 9" id="KW-0472">Membrane</keyword>
<evidence type="ECO:0000256" key="7">
    <source>
        <dbReference type="ARBA" id="ARBA00023214"/>
    </source>
</evidence>
<comment type="similarity">
    <text evidence="9">Belongs to the chloride channel (TC 2.A.49) family.</text>
</comment>
<evidence type="ECO:0000256" key="10">
    <source>
        <dbReference type="SAM" id="MobiDB-lite"/>
    </source>
</evidence>
<feature type="domain" description="CBS" evidence="11">
    <location>
        <begin position="634"/>
        <end position="693"/>
    </location>
</feature>
<dbReference type="GO" id="GO:0005247">
    <property type="term" value="F:voltage-gated chloride channel activity"/>
    <property type="evidence" value="ECO:0007669"/>
    <property type="project" value="TreeGrafter"/>
</dbReference>
<dbReference type="GO" id="GO:0005886">
    <property type="term" value="C:plasma membrane"/>
    <property type="evidence" value="ECO:0007669"/>
    <property type="project" value="TreeGrafter"/>
</dbReference>
<dbReference type="PRINTS" id="PR00762">
    <property type="entry name" value="CLCHANNEL"/>
</dbReference>
<feature type="compositionally biased region" description="Low complexity" evidence="10">
    <location>
        <begin position="707"/>
        <end position="725"/>
    </location>
</feature>
<keyword evidence="13" id="KW-1185">Reference proteome</keyword>
<feature type="transmembrane region" description="Helical" evidence="9">
    <location>
        <begin position="437"/>
        <end position="457"/>
    </location>
</feature>
<dbReference type="CDD" id="cd03684">
    <property type="entry name" value="ClC_3_like"/>
    <property type="match status" value="1"/>
</dbReference>
<feature type="domain" description="CBS" evidence="11">
    <location>
        <begin position="746"/>
        <end position="804"/>
    </location>
</feature>
<evidence type="ECO:0000259" key="11">
    <source>
        <dbReference type="PROSITE" id="PS51371"/>
    </source>
</evidence>
<feature type="compositionally biased region" description="Basic and acidic residues" evidence="10">
    <location>
        <begin position="67"/>
        <end position="91"/>
    </location>
</feature>
<evidence type="ECO:0000256" key="8">
    <source>
        <dbReference type="PROSITE-ProRule" id="PRU00703"/>
    </source>
</evidence>
<evidence type="ECO:0000256" key="5">
    <source>
        <dbReference type="ARBA" id="ARBA00023065"/>
    </source>
</evidence>
<keyword evidence="3 9" id="KW-0812">Transmembrane</keyword>
<evidence type="ECO:0000313" key="13">
    <source>
        <dbReference type="Proteomes" id="UP000777482"/>
    </source>
</evidence>